<sequence length="96" mass="10964">MLHSVRRSSYGLYFFQPSPCFSWLSYILNVPWQDKDWHKDVSIYICHNNKMLCMKLPLVLVLSVFVVPATVLSDSSLSSNGVSEIPKKLLSFAQNP</sequence>
<name>A0A498J5J7_MALDO</name>
<evidence type="ECO:0000313" key="2">
    <source>
        <dbReference type="EMBL" id="RXH88721.1"/>
    </source>
</evidence>
<proteinExistence type="predicted"/>
<evidence type="ECO:0000256" key="1">
    <source>
        <dbReference type="SAM" id="Phobius"/>
    </source>
</evidence>
<keyword evidence="1" id="KW-0472">Membrane</keyword>
<gene>
    <name evidence="2" type="ORF">DVH24_000320</name>
</gene>
<keyword evidence="1" id="KW-1133">Transmembrane helix</keyword>
<evidence type="ECO:0000313" key="3">
    <source>
        <dbReference type="Proteomes" id="UP000290289"/>
    </source>
</evidence>
<comment type="caution">
    <text evidence="2">The sequence shown here is derived from an EMBL/GenBank/DDBJ whole genome shotgun (WGS) entry which is preliminary data.</text>
</comment>
<reference evidence="2 3" key="1">
    <citation type="submission" date="2018-10" db="EMBL/GenBank/DDBJ databases">
        <title>A high-quality apple genome assembly.</title>
        <authorList>
            <person name="Hu J."/>
        </authorList>
    </citation>
    <scope>NUCLEOTIDE SEQUENCE [LARGE SCALE GENOMIC DNA]</scope>
    <source>
        <strain evidence="3">cv. HFTH1</strain>
        <tissue evidence="2">Young leaf</tissue>
    </source>
</reference>
<organism evidence="2 3">
    <name type="scientific">Malus domestica</name>
    <name type="common">Apple</name>
    <name type="synonym">Pyrus malus</name>
    <dbReference type="NCBI Taxonomy" id="3750"/>
    <lineage>
        <taxon>Eukaryota</taxon>
        <taxon>Viridiplantae</taxon>
        <taxon>Streptophyta</taxon>
        <taxon>Embryophyta</taxon>
        <taxon>Tracheophyta</taxon>
        <taxon>Spermatophyta</taxon>
        <taxon>Magnoliopsida</taxon>
        <taxon>eudicotyledons</taxon>
        <taxon>Gunneridae</taxon>
        <taxon>Pentapetalae</taxon>
        <taxon>rosids</taxon>
        <taxon>fabids</taxon>
        <taxon>Rosales</taxon>
        <taxon>Rosaceae</taxon>
        <taxon>Amygdaloideae</taxon>
        <taxon>Maleae</taxon>
        <taxon>Malus</taxon>
    </lineage>
</organism>
<dbReference type="EMBL" id="RDQH01000335">
    <property type="protein sequence ID" value="RXH88721.1"/>
    <property type="molecule type" value="Genomic_DNA"/>
</dbReference>
<protein>
    <submittedName>
        <fullName evidence="2">Uncharacterized protein</fullName>
    </submittedName>
</protein>
<keyword evidence="3" id="KW-1185">Reference proteome</keyword>
<feature type="transmembrane region" description="Helical" evidence="1">
    <location>
        <begin position="12"/>
        <end position="32"/>
    </location>
</feature>
<dbReference type="AlphaFoldDB" id="A0A498J5J7"/>
<accession>A0A498J5J7</accession>
<feature type="transmembrane region" description="Helical" evidence="1">
    <location>
        <begin position="52"/>
        <end position="72"/>
    </location>
</feature>
<keyword evidence="1" id="KW-0812">Transmembrane</keyword>
<dbReference type="Proteomes" id="UP000290289">
    <property type="component" value="Chromosome 9"/>
</dbReference>